<sequence>MKYYYVLLLTLVIVSCNSNQQKSSSSNKETPQLSTAQDSVPEGWYNETLTPYTGKDKAEKNMISQMNTYNQALLRGDINNASLYIYPDVIKYCKKYYPELSDRAIIQTLYKDMSEMYHTLKTTYDEKGIDYNIIVSNITNRVADKEYIIITFEVVGVLTQGEKCIHDNPETNIGVSHNKGKNWTFLALTDDVPNILRMRFDEEIINKIMNY</sequence>
<evidence type="ECO:0008006" key="5">
    <source>
        <dbReference type="Google" id="ProtNLM"/>
    </source>
</evidence>
<dbReference type="EMBL" id="VWGP01000009">
    <property type="protein sequence ID" value="KAA4535444.1"/>
    <property type="molecule type" value="Genomic_DNA"/>
</dbReference>
<reference evidence="1 4" key="2">
    <citation type="journal article" date="2019" name="Nat. Med.">
        <title>A library of human gut bacterial isolates paired with longitudinal multiomics data enables mechanistic microbiome research.</title>
        <authorList>
            <person name="Poyet M."/>
            <person name="Groussin M."/>
            <person name="Gibbons S.M."/>
            <person name="Avila-Pacheco J."/>
            <person name="Jiang X."/>
            <person name="Kearney S.M."/>
            <person name="Perrotta A.R."/>
            <person name="Berdy B."/>
            <person name="Zhao S."/>
            <person name="Lieberman T.D."/>
            <person name="Swanson P.K."/>
            <person name="Smith M."/>
            <person name="Roesemann S."/>
            <person name="Alexander J.E."/>
            <person name="Rich S.A."/>
            <person name="Livny J."/>
            <person name="Vlamakis H."/>
            <person name="Clish C."/>
            <person name="Bullock K."/>
            <person name="Deik A."/>
            <person name="Scott J."/>
            <person name="Pierce K.A."/>
            <person name="Xavier R.J."/>
            <person name="Alm E.J."/>
        </authorList>
    </citation>
    <scope>NUCLEOTIDE SEQUENCE [LARGE SCALE GENOMIC DNA]</scope>
    <source>
        <strain evidence="1 4">BIOML-A41</strain>
    </source>
</reference>
<reference evidence="2 3" key="1">
    <citation type="submission" date="2018-08" db="EMBL/GenBank/DDBJ databases">
        <title>A genome reference for cultivated species of the human gut microbiota.</title>
        <authorList>
            <person name="Zou Y."/>
            <person name="Xue W."/>
            <person name="Luo G."/>
        </authorList>
    </citation>
    <scope>NUCLEOTIDE SEQUENCE [LARGE SCALE GENOMIC DNA]</scope>
    <source>
        <strain evidence="2 3">AM17-48</strain>
    </source>
</reference>
<dbReference type="Proteomes" id="UP000478493">
    <property type="component" value="Unassembled WGS sequence"/>
</dbReference>
<name>A0A412ZYZ4_BACOV</name>
<gene>
    <name evidence="2" type="ORF">DW206_26660</name>
    <name evidence="1" type="ORF">F3B85_13905</name>
</gene>
<protein>
    <recommendedName>
        <fullName evidence="5">Lipoprotein</fullName>
    </recommendedName>
</protein>
<evidence type="ECO:0000313" key="3">
    <source>
        <dbReference type="Proteomes" id="UP000283329"/>
    </source>
</evidence>
<comment type="caution">
    <text evidence="2">The sequence shown here is derived from an EMBL/GenBank/DDBJ whole genome shotgun (WGS) entry which is preliminary data.</text>
</comment>
<dbReference type="EMBL" id="QRJR01000058">
    <property type="protein sequence ID" value="RHH38051.1"/>
    <property type="molecule type" value="Genomic_DNA"/>
</dbReference>
<dbReference type="RefSeq" id="WP_004304339.1">
    <property type="nucleotide sequence ID" value="NZ_BAABYV010000001.1"/>
</dbReference>
<dbReference type="AlphaFoldDB" id="A0A412ZYZ4"/>
<organism evidence="2 3">
    <name type="scientific">Bacteroides ovatus</name>
    <dbReference type="NCBI Taxonomy" id="28116"/>
    <lineage>
        <taxon>Bacteria</taxon>
        <taxon>Pseudomonadati</taxon>
        <taxon>Bacteroidota</taxon>
        <taxon>Bacteroidia</taxon>
        <taxon>Bacteroidales</taxon>
        <taxon>Bacteroidaceae</taxon>
        <taxon>Bacteroides</taxon>
    </lineage>
</organism>
<evidence type="ECO:0000313" key="4">
    <source>
        <dbReference type="Proteomes" id="UP000478493"/>
    </source>
</evidence>
<evidence type="ECO:0000313" key="2">
    <source>
        <dbReference type="EMBL" id="RHH38051.1"/>
    </source>
</evidence>
<dbReference type="PROSITE" id="PS51257">
    <property type="entry name" value="PROKAR_LIPOPROTEIN"/>
    <property type="match status" value="1"/>
</dbReference>
<evidence type="ECO:0000313" key="1">
    <source>
        <dbReference type="EMBL" id="KAA4535444.1"/>
    </source>
</evidence>
<proteinExistence type="predicted"/>
<accession>A0A412ZYZ4</accession>
<dbReference type="Proteomes" id="UP000283329">
    <property type="component" value="Unassembled WGS sequence"/>
</dbReference>